<keyword evidence="14" id="KW-1185">Reference proteome</keyword>
<dbReference type="GO" id="GO:0046872">
    <property type="term" value="F:metal ion binding"/>
    <property type="evidence" value="ECO:0007669"/>
    <property type="project" value="UniProtKB-KW"/>
</dbReference>
<evidence type="ECO:0000256" key="6">
    <source>
        <dbReference type="ARBA" id="ARBA00042471"/>
    </source>
</evidence>
<dbReference type="SUPFAM" id="SSF101478">
    <property type="entry name" value="ADP-ribosylglycohydrolase"/>
    <property type="match status" value="1"/>
</dbReference>
<dbReference type="GO" id="GO:0005739">
    <property type="term" value="C:mitochondrion"/>
    <property type="evidence" value="ECO:0007669"/>
    <property type="project" value="TreeGrafter"/>
</dbReference>
<evidence type="ECO:0000256" key="5">
    <source>
        <dbReference type="ARBA" id="ARBA00042398"/>
    </source>
</evidence>
<keyword evidence="12" id="KW-0460">Magnesium</keyword>
<evidence type="ECO:0000256" key="1">
    <source>
        <dbReference type="ARBA" id="ARBA00010702"/>
    </source>
</evidence>
<dbReference type="InterPro" id="IPR036705">
    <property type="entry name" value="Ribosyl_crysJ1_sf"/>
</dbReference>
<name>A0A3Q0TC59_AMPCI</name>
<dbReference type="GO" id="GO:0005634">
    <property type="term" value="C:nucleus"/>
    <property type="evidence" value="ECO:0007669"/>
    <property type="project" value="TreeGrafter"/>
</dbReference>
<feature type="binding site" evidence="12">
    <location>
        <position position="301"/>
    </location>
    <ligand>
        <name>Mg(2+)</name>
        <dbReference type="ChEBI" id="CHEBI:18420"/>
        <label>1</label>
    </ligand>
</feature>
<evidence type="ECO:0000313" key="13">
    <source>
        <dbReference type="Ensembl" id="ENSACIP00000029681.1"/>
    </source>
</evidence>
<evidence type="ECO:0000256" key="8">
    <source>
        <dbReference type="ARBA" id="ARBA00042850"/>
    </source>
</evidence>
<dbReference type="EC" id="3.2.1.143" evidence="2"/>
<organism evidence="13 14">
    <name type="scientific">Amphilophus citrinellus</name>
    <name type="common">Midas cichlid</name>
    <name type="synonym">Cichlasoma citrinellum</name>
    <dbReference type="NCBI Taxonomy" id="61819"/>
    <lineage>
        <taxon>Eukaryota</taxon>
        <taxon>Metazoa</taxon>
        <taxon>Chordata</taxon>
        <taxon>Craniata</taxon>
        <taxon>Vertebrata</taxon>
        <taxon>Euteleostomi</taxon>
        <taxon>Actinopterygii</taxon>
        <taxon>Neopterygii</taxon>
        <taxon>Teleostei</taxon>
        <taxon>Neoteleostei</taxon>
        <taxon>Acanthomorphata</taxon>
        <taxon>Ovalentaria</taxon>
        <taxon>Cichlomorphae</taxon>
        <taxon>Cichliformes</taxon>
        <taxon>Cichlidae</taxon>
        <taxon>New World cichlids</taxon>
        <taxon>Cichlasomatinae</taxon>
        <taxon>Heroini</taxon>
        <taxon>Amphilophus</taxon>
    </lineage>
</organism>
<evidence type="ECO:0000256" key="2">
    <source>
        <dbReference type="ARBA" id="ARBA00012255"/>
    </source>
</evidence>
<accession>A0A3Q0TC59</accession>
<evidence type="ECO:0000256" key="3">
    <source>
        <dbReference type="ARBA" id="ARBA00022801"/>
    </source>
</evidence>
<dbReference type="Gene3D" id="1.10.4080.10">
    <property type="entry name" value="ADP-ribosylation/Crystallin J1"/>
    <property type="match status" value="1"/>
</dbReference>
<dbReference type="Pfam" id="PF03747">
    <property type="entry name" value="ADP_ribosyl_GH"/>
    <property type="match status" value="1"/>
</dbReference>
<evidence type="ECO:0000256" key="4">
    <source>
        <dbReference type="ARBA" id="ARBA00041057"/>
    </source>
</evidence>
<dbReference type="InterPro" id="IPR050792">
    <property type="entry name" value="ADP-ribosylglycohydrolase"/>
</dbReference>
<reference evidence="13" key="1">
    <citation type="submission" date="2025-08" db="UniProtKB">
        <authorList>
            <consortium name="Ensembl"/>
        </authorList>
    </citation>
    <scope>IDENTIFICATION</scope>
</reference>
<reference evidence="13" key="2">
    <citation type="submission" date="2025-09" db="UniProtKB">
        <authorList>
            <consortium name="Ensembl"/>
        </authorList>
    </citation>
    <scope>IDENTIFICATION</scope>
</reference>
<dbReference type="Ensembl" id="ENSACIT00000030461.1">
    <property type="protein sequence ID" value="ENSACIP00000029681.1"/>
    <property type="gene ID" value="ENSACIG00000022970.1"/>
</dbReference>
<evidence type="ECO:0000256" key="9">
    <source>
        <dbReference type="ARBA" id="ARBA00043187"/>
    </source>
</evidence>
<dbReference type="AlphaFoldDB" id="A0A3Q0TC59"/>
<dbReference type="GeneTree" id="ENSGT00970000198157"/>
<keyword evidence="12" id="KW-0479">Metal-binding</keyword>
<dbReference type="PANTHER" id="PTHR16222">
    <property type="entry name" value="ADP-RIBOSYLGLYCOHYDROLASE"/>
    <property type="match status" value="1"/>
</dbReference>
<comment type="similarity">
    <text evidence="1">Belongs to the ADP-ribosylglycohydrolase family.</text>
</comment>
<dbReference type="PROSITE" id="PS51257">
    <property type="entry name" value="PROKAR_LIPOPROTEIN"/>
    <property type="match status" value="1"/>
</dbReference>
<comment type="cofactor">
    <cofactor evidence="12">
        <name>Mg(2+)</name>
        <dbReference type="ChEBI" id="CHEBI:18420"/>
    </cofactor>
    <text evidence="12">Binds 2 magnesium ions per subunit.</text>
</comment>
<protein>
    <recommendedName>
        <fullName evidence="4">ADP-ribosylhydrolase ARH3</fullName>
        <ecNumber evidence="2">3.2.1.143</ecNumber>
    </recommendedName>
    <alternativeName>
        <fullName evidence="5">ADP-ribose glycohydrolase ARH3</fullName>
    </alternativeName>
    <alternativeName>
        <fullName evidence="6">ADP-ribosylhydrolase 3</fullName>
    </alternativeName>
    <alternativeName>
        <fullName evidence="9">O-acetyl-ADP-ribose deacetylase ARH3</fullName>
    </alternativeName>
    <alternativeName>
        <fullName evidence="10">Poly(ADP-ribose) glycohydrolase ARH3</fullName>
    </alternativeName>
    <alternativeName>
        <fullName evidence="8">[Protein ADP-ribosylarginine] hydrolase-like protein 2</fullName>
    </alternativeName>
    <alternativeName>
        <fullName evidence="7">[Protein ADP-ribosylserine] hydrolase</fullName>
    </alternativeName>
</protein>
<dbReference type="InterPro" id="IPR005502">
    <property type="entry name" value="Ribosyl_crysJ1"/>
</dbReference>
<sequence>MTTKRRLAAPPVLLAASAGQGCEARHEEVQPGKWDHVHGQFPQVGVELAREAQTGGHTAHCGRDKVVEVAVGGRSELQRAEADVIQGLIIDAVGLICVLYQLVDGEGGVVWLHHCVRHLENKRIHASPHRGYGAGVIQVLKKLSSPQLSDVYQPARDQFNGRGSFGNGGTMRAAPFALAFPDMADVKRVTLAPNTSMIFPSNNQHMCYRSLSYKLTQTQILLIKLGFCTQSLPEDHLKDAEKPFCERRVRDLMDRSKVSIEEVISELGDGLAALQSTPTTIVCVLHCLQPLPESYGGDTDTIACMAGAIAAAHYGIETIPQSWIRCCAGRRMQTRMQRFSMLYYQFPQGGRSETGDHRHDPPPAAQHLIPVWK</sequence>
<evidence type="ECO:0000256" key="12">
    <source>
        <dbReference type="PIRSR" id="PIRSR605502-1"/>
    </source>
</evidence>
<dbReference type="PANTHER" id="PTHR16222:SF24">
    <property type="entry name" value="ADP-RIBOSYLHYDROLASE ARH3"/>
    <property type="match status" value="1"/>
</dbReference>
<keyword evidence="3" id="KW-0378">Hydrolase</keyword>
<evidence type="ECO:0000256" key="10">
    <source>
        <dbReference type="ARBA" id="ARBA00043193"/>
    </source>
</evidence>
<evidence type="ECO:0000256" key="7">
    <source>
        <dbReference type="ARBA" id="ARBA00042722"/>
    </source>
</evidence>
<proteinExistence type="inferred from homology"/>
<feature type="binding site" evidence="12">
    <location>
        <position position="298"/>
    </location>
    <ligand>
        <name>Mg(2+)</name>
        <dbReference type="ChEBI" id="CHEBI:18420"/>
        <label>1</label>
    </ligand>
</feature>
<dbReference type="GO" id="GO:0004649">
    <property type="term" value="F:poly(ADP-ribose) glycohydrolase activity"/>
    <property type="evidence" value="ECO:0007669"/>
    <property type="project" value="UniProtKB-EC"/>
</dbReference>
<evidence type="ECO:0000256" key="11">
    <source>
        <dbReference type="ARBA" id="ARBA00049015"/>
    </source>
</evidence>
<evidence type="ECO:0000313" key="14">
    <source>
        <dbReference type="Proteomes" id="UP000261340"/>
    </source>
</evidence>
<comment type="catalytic activity">
    <reaction evidence="11">
        <text>alpha-NAD(+) + H2O = ADP-D-ribose + nicotinamide + H(+)</text>
        <dbReference type="Rhea" id="RHEA:68792"/>
        <dbReference type="ChEBI" id="CHEBI:15377"/>
        <dbReference type="ChEBI" id="CHEBI:15378"/>
        <dbReference type="ChEBI" id="CHEBI:17154"/>
        <dbReference type="ChEBI" id="CHEBI:57967"/>
        <dbReference type="ChEBI" id="CHEBI:77017"/>
    </reaction>
</comment>
<feature type="binding site" evidence="12">
    <location>
        <position position="300"/>
    </location>
    <ligand>
        <name>Mg(2+)</name>
        <dbReference type="ChEBI" id="CHEBI:18420"/>
        <label>1</label>
    </ligand>
</feature>
<dbReference type="Proteomes" id="UP000261340">
    <property type="component" value="Unplaced"/>
</dbReference>